<comment type="caution">
    <text evidence="1">The sequence shown here is derived from an EMBL/GenBank/DDBJ whole genome shotgun (WGS) entry which is preliminary data.</text>
</comment>
<dbReference type="Proteomes" id="UP001196413">
    <property type="component" value="Unassembled WGS sequence"/>
</dbReference>
<feature type="non-terminal residue" evidence="1">
    <location>
        <position position="1"/>
    </location>
</feature>
<evidence type="ECO:0000313" key="2">
    <source>
        <dbReference type="Proteomes" id="UP001196413"/>
    </source>
</evidence>
<keyword evidence="2" id="KW-1185">Reference proteome</keyword>
<dbReference type="AlphaFoldDB" id="A0AAD5WFH4"/>
<gene>
    <name evidence="1" type="ORF">KIN20_029276</name>
</gene>
<protein>
    <submittedName>
        <fullName evidence="1">Uncharacterized protein</fullName>
    </submittedName>
</protein>
<dbReference type="EMBL" id="JAHQIW010006109">
    <property type="protein sequence ID" value="KAJ1368196.1"/>
    <property type="molecule type" value="Genomic_DNA"/>
</dbReference>
<name>A0AAD5WFH4_PARTN</name>
<organism evidence="1 2">
    <name type="scientific">Parelaphostrongylus tenuis</name>
    <name type="common">Meningeal worm</name>
    <dbReference type="NCBI Taxonomy" id="148309"/>
    <lineage>
        <taxon>Eukaryota</taxon>
        <taxon>Metazoa</taxon>
        <taxon>Ecdysozoa</taxon>
        <taxon>Nematoda</taxon>
        <taxon>Chromadorea</taxon>
        <taxon>Rhabditida</taxon>
        <taxon>Rhabditina</taxon>
        <taxon>Rhabditomorpha</taxon>
        <taxon>Strongyloidea</taxon>
        <taxon>Metastrongylidae</taxon>
        <taxon>Parelaphostrongylus</taxon>
    </lineage>
</organism>
<evidence type="ECO:0000313" key="1">
    <source>
        <dbReference type="EMBL" id="KAJ1368196.1"/>
    </source>
</evidence>
<reference evidence="1" key="1">
    <citation type="submission" date="2021-06" db="EMBL/GenBank/DDBJ databases">
        <title>Parelaphostrongylus tenuis whole genome reference sequence.</title>
        <authorList>
            <person name="Garwood T.J."/>
            <person name="Larsen P.A."/>
            <person name="Fountain-Jones N.M."/>
            <person name="Garbe J.R."/>
            <person name="Macchietto M.G."/>
            <person name="Kania S.A."/>
            <person name="Gerhold R.W."/>
            <person name="Richards J.E."/>
            <person name="Wolf T.M."/>
        </authorList>
    </citation>
    <scope>NUCLEOTIDE SEQUENCE</scope>
    <source>
        <strain evidence="1">MNPRO001-30</strain>
        <tissue evidence="1">Meninges</tissue>
    </source>
</reference>
<proteinExistence type="predicted"/>
<sequence>TDLANQPQPEDRVNRNRETIIETTEEDPTLLAGNLADEFQCSDGWIQKRVKRCMQEMSKSNWIPHDTQAQKTRKSKLRKLIFFKSNVDHFLRFGVDSLELVESR</sequence>
<accession>A0AAD5WFH4</accession>